<evidence type="ECO:0000313" key="5">
    <source>
        <dbReference type="EMBL" id="MBD8487385.1"/>
    </source>
</evidence>
<proteinExistence type="inferred from homology"/>
<dbReference type="InterPro" id="IPR002641">
    <property type="entry name" value="PNPLA_dom"/>
</dbReference>
<organism evidence="5 6">
    <name type="scientific">Echinicola arenosa</name>
    <dbReference type="NCBI Taxonomy" id="2774144"/>
    <lineage>
        <taxon>Bacteria</taxon>
        <taxon>Pseudomonadati</taxon>
        <taxon>Bacteroidota</taxon>
        <taxon>Cytophagia</taxon>
        <taxon>Cytophagales</taxon>
        <taxon>Cyclobacteriaceae</taxon>
        <taxon>Echinicola</taxon>
    </lineage>
</organism>
<reference evidence="5 6" key="1">
    <citation type="submission" date="2020-09" db="EMBL/GenBank/DDBJ databases">
        <title>Echinicola sp. CAU 1574 isolated from sand of Sido Beach.</title>
        <authorList>
            <person name="Kim W."/>
        </authorList>
    </citation>
    <scope>NUCLEOTIDE SEQUENCE [LARGE SCALE GENOMIC DNA]</scope>
    <source>
        <strain evidence="5 6">CAU 1574</strain>
    </source>
</reference>
<dbReference type="InterPro" id="IPR016035">
    <property type="entry name" value="Acyl_Trfase/lysoPLipase"/>
</dbReference>
<dbReference type="EMBL" id="JACYTQ010000001">
    <property type="protein sequence ID" value="MBD8487385.1"/>
    <property type="molecule type" value="Genomic_DNA"/>
</dbReference>
<accession>A0ABR9AHG0</accession>
<protein>
    <submittedName>
        <fullName evidence="5">Patatin-like phospholipase family protein</fullName>
    </submittedName>
</protein>
<dbReference type="PROSITE" id="PS51635">
    <property type="entry name" value="PNPLA"/>
    <property type="match status" value="1"/>
</dbReference>
<feature type="active site" description="Proton acceptor" evidence="3">
    <location>
        <position position="196"/>
    </location>
</feature>
<keyword evidence="6" id="KW-1185">Reference proteome</keyword>
<gene>
    <name evidence="5" type="ORF">IFO69_01365</name>
</gene>
<feature type="short sequence motif" description="GXSXG" evidence="3">
    <location>
        <begin position="50"/>
        <end position="54"/>
    </location>
</feature>
<dbReference type="PANTHER" id="PTHR32176:SF92">
    <property type="entry name" value="XYLOSE ISOMERASE"/>
    <property type="match status" value="1"/>
</dbReference>
<feature type="domain" description="PNPLA" evidence="4">
    <location>
        <begin position="7"/>
        <end position="209"/>
    </location>
</feature>
<feature type="short sequence motif" description="DGA/G" evidence="3">
    <location>
        <begin position="196"/>
        <end position="198"/>
    </location>
</feature>
<evidence type="ECO:0000313" key="6">
    <source>
        <dbReference type="Proteomes" id="UP000647133"/>
    </source>
</evidence>
<dbReference type="Pfam" id="PF01734">
    <property type="entry name" value="Patatin"/>
    <property type="match status" value="1"/>
</dbReference>
<feature type="short sequence motif" description="GXGXXG" evidence="3">
    <location>
        <begin position="11"/>
        <end position="16"/>
    </location>
</feature>
<keyword evidence="3" id="KW-0442">Lipid degradation</keyword>
<feature type="active site" description="Nucleophile" evidence="3">
    <location>
        <position position="52"/>
    </location>
</feature>
<dbReference type="SUPFAM" id="SSF52151">
    <property type="entry name" value="FabD/lysophospholipase-like"/>
    <property type="match status" value="1"/>
</dbReference>
<keyword evidence="3" id="KW-0378">Hydrolase</keyword>
<evidence type="ECO:0000256" key="1">
    <source>
        <dbReference type="ARBA" id="ARBA00010240"/>
    </source>
</evidence>
<sequence>MNKVRILSIDGGGIRGIIPATILNEIEKKIQLKTGNKNSKLADYVDFVAGTSTGGILACALLTPSKESPSKARYSAKEILEMFHKYGTAIFKKNLSHQLKTLWGLIDEKYSKYTFERSMASIFNNTMLSQLLKPCLITAYEISNRKAMFFTQHNAQKTKAKDFFVRDVAEASAAAPTYFEASEISSALDVSYPLIDGGVFANNPAMCAYAEVRKLAFEYVNQPTSSNMFMLSLGTGEVQNPLLFSEVKSYGLAQWIKPLISIMMSGNAETVSYQLKWIFDAGKNAKSYIRIQPSLHNASSEIDNVSKKNIEALTEAAELFISENNDLLENIVSQLVPIEDTLS</sequence>
<dbReference type="PANTHER" id="PTHR32176">
    <property type="entry name" value="XYLOSE ISOMERASE"/>
    <property type="match status" value="1"/>
</dbReference>
<name>A0ABR9AHG0_9BACT</name>
<dbReference type="RefSeq" id="WP_192007212.1">
    <property type="nucleotide sequence ID" value="NZ_JACYTQ010000001.1"/>
</dbReference>
<evidence type="ECO:0000256" key="2">
    <source>
        <dbReference type="ARBA" id="ARBA00023098"/>
    </source>
</evidence>
<keyword evidence="2 3" id="KW-0443">Lipid metabolism</keyword>
<dbReference type="Proteomes" id="UP000647133">
    <property type="component" value="Unassembled WGS sequence"/>
</dbReference>
<dbReference type="Gene3D" id="3.40.1090.10">
    <property type="entry name" value="Cytosolic phospholipase A2 catalytic domain"/>
    <property type="match status" value="1"/>
</dbReference>
<comment type="caution">
    <text evidence="5">The sequence shown here is derived from an EMBL/GenBank/DDBJ whole genome shotgun (WGS) entry which is preliminary data.</text>
</comment>
<comment type="similarity">
    <text evidence="1">Belongs to the patatin family.</text>
</comment>
<evidence type="ECO:0000256" key="3">
    <source>
        <dbReference type="PROSITE-ProRule" id="PRU01161"/>
    </source>
</evidence>
<evidence type="ECO:0000259" key="4">
    <source>
        <dbReference type="PROSITE" id="PS51635"/>
    </source>
</evidence>